<dbReference type="Proteomes" id="UP000281813">
    <property type="component" value="Unassembled WGS sequence"/>
</dbReference>
<dbReference type="AlphaFoldDB" id="A0A494YXP2"/>
<feature type="compositionally biased region" description="Basic and acidic residues" evidence="1">
    <location>
        <begin position="183"/>
        <end position="192"/>
    </location>
</feature>
<feature type="region of interest" description="Disordered" evidence="1">
    <location>
        <begin position="28"/>
        <end position="192"/>
    </location>
</feature>
<feature type="compositionally biased region" description="Basic and acidic residues" evidence="1">
    <location>
        <begin position="129"/>
        <end position="150"/>
    </location>
</feature>
<name>A0A494YXP2_9BACI</name>
<proteinExistence type="predicted"/>
<protein>
    <submittedName>
        <fullName evidence="3">DUF4430 domain-containing protein</fullName>
    </submittedName>
</protein>
<accession>A0A494YXP2</accession>
<sequence length="313" mass="34956">MPVWMKRLLFICSILFIFIVSACGSSLEKPLSKEDSDKVEESSSDESYLIEDTETADTNQLNEVEEEPEKQADKTEEEKRTEEKISGDNNGQVDKQLVSSESTKNVSKESKQKEDSTGDSKSTNVTKETQSKKEKKNKPEEAEESIRKDSSNSSGKENTPKETTNSSRENEENKPNDTTINPGDKKETPEDTKDTIVYSIVISTETNEIPLPPTEIEIEEGDTVLDALIEITREKKIQMDYRGGQGATAYIEGIANVYEFDRGQGSGWMYRVNGIFPDRGAGVVPLLAGDRVEWLYTTDLGADLGADLQPFRR</sequence>
<evidence type="ECO:0000313" key="4">
    <source>
        <dbReference type="Proteomes" id="UP000281813"/>
    </source>
</evidence>
<feature type="compositionally biased region" description="Basic and acidic residues" evidence="1">
    <location>
        <begin position="106"/>
        <end position="118"/>
    </location>
</feature>
<feature type="compositionally biased region" description="Polar residues" evidence="1">
    <location>
        <begin position="87"/>
        <end position="105"/>
    </location>
</feature>
<dbReference type="InterPro" id="IPR027954">
    <property type="entry name" value="Transcobalamin-like_C"/>
</dbReference>
<dbReference type="EMBL" id="RBZO01000016">
    <property type="protein sequence ID" value="RKQ15005.1"/>
    <property type="molecule type" value="Genomic_DNA"/>
</dbReference>
<dbReference type="Gene3D" id="2.170.130.30">
    <property type="match status" value="1"/>
</dbReference>
<evidence type="ECO:0000259" key="2">
    <source>
        <dbReference type="Pfam" id="PF14478"/>
    </source>
</evidence>
<comment type="caution">
    <text evidence="3">The sequence shown here is derived from an EMBL/GenBank/DDBJ whole genome shotgun (WGS) entry which is preliminary data.</text>
</comment>
<dbReference type="RefSeq" id="WP_121131784.1">
    <property type="nucleotide sequence ID" value="NZ_JBHUFK010000014.1"/>
</dbReference>
<dbReference type="Pfam" id="PF14478">
    <property type="entry name" value="DUF4430"/>
    <property type="match status" value="1"/>
</dbReference>
<organism evidence="3 4">
    <name type="scientific">Oceanobacillus bengalensis</name>
    <dbReference type="NCBI Taxonomy" id="1435466"/>
    <lineage>
        <taxon>Bacteria</taxon>
        <taxon>Bacillati</taxon>
        <taxon>Bacillota</taxon>
        <taxon>Bacilli</taxon>
        <taxon>Bacillales</taxon>
        <taxon>Bacillaceae</taxon>
        <taxon>Oceanobacillus</taxon>
    </lineage>
</organism>
<evidence type="ECO:0000313" key="3">
    <source>
        <dbReference type="EMBL" id="RKQ15005.1"/>
    </source>
</evidence>
<keyword evidence="4" id="KW-1185">Reference proteome</keyword>
<feature type="domain" description="Transcobalamin-like C-terminal" evidence="2">
    <location>
        <begin position="221"/>
        <end position="297"/>
    </location>
</feature>
<dbReference type="PROSITE" id="PS51257">
    <property type="entry name" value="PROKAR_LIPOPROTEIN"/>
    <property type="match status" value="1"/>
</dbReference>
<dbReference type="OrthoDB" id="2356646at2"/>
<evidence type="ECO:0000256" key="1">
    <source>
        <dbReference type="SAM" id="MobiDB-lite"/>
    </source>
</evidence>
<feature type="compositionally biased region" description="Basic and acidic residues" evidence="1">
    <location>
        <begin position="69"/>
        <end position="86"/>
    </location>
</feature>
<reference evidence="3 4" key="1">
    <citation type="journal article" date="2015" name="Antonie Van Leeuwenhoek">
        <title>Oceanobacillus bengalensis sp. nov., a bacterium isolated from seawater of the Bay of Bengal.</title>
        <authorList>
            <person name="Yongchang O."/>
            <person name="Xiang W."/>
            <person name="Wang G."/>
        </authorList>
    </citation>
    <scope>NUCLEOTIDE SEQUENCE [LARGE SCALE GENOMIC DNA]</scope>
    <source>
        <strain evidence="3 4">MCCC 1K00260</strain>
    </source>
</reference>
<feature type="compositionally biased region" description="Acidic residues" evidence="1">
    <location>
        <begin position="42"/>
        <end position="55"/>
    </location>
</feature>
<gene>
    <name evidence="3" type="ORF">D8M05_11130</name>
</gene>
<feature type="compositionally biased region" description="Basic and acidic residues" evidence="1">
    <location>
        <begin position="30"/>
        <end position="41"/>
    </location>
</feature>